<sequence length="322" mass="34349">MTITTLNVRRERERERERNEGGIQGNHGCNTGNPVCLAIVLGLILVLLAELYCSLLLRRRQIKESTSDATISDTATAAAAATPTNTTSFRSPQGHNQDHQSTSPLSSFYAQGVLHAPRNFLFPSLPCKQKKKLEKENHLTLLHQVLEVHPQESNTSPHQIGILSPTSPTTSFATTSPQPVQEISIQVGTGSTTISTCNEKACGAPGAENFVYISNPIYDNDAAGRPSRADTPFETPDTSPSRLESSGSSVDDDEKAQTSDPVRVLYSPPMTPPLSPMKKLPAQACSVSLTDARSLGTSASDSNSNNGLSSSSSGSPCTSPSW</sequence>
<feature type="compositionally biased region" description="Low complexity" evidence="1">
    <location>
        <begin position="298"/>
        <end position="322"/>
    </location>
</feature>
<feature type="compositionally biased region" description="Low complexity" evidence="1">
    <location>
        <begin position="67"/>
        <end position="88"/>
    </location>
</feature>
<dbReference type="AlphaFoldDB" id="A0A061GLS3"/>
<name>A0A061GLS3_THECC</name>
<feature type="transmembrane region" description="Helical" evidence="2">
    <location>
        <begin position="37"/>
        <end position="57"/>
    </location>
</feature>
<keyword evidence="2" id="KW-1133">Transmembrane helix</keyword>
<organism evidence="3 4">
    <name type="scientific">Theobroma cacao</name>
    <name type="common">Cacao</name>
    <name type="synonym">Cocoa</name>
    <dbReference type="NCBI Taxonomy" id="3641"/>
    <lineage>
        <taxon>Eukaryota</taxon>
        <taxon>Viridiplantae</taxon>
        <taxon>Streptophyta</taxon>
        <taxon>Embryophyta</taxon>
        <taxon>Tracheophyta</taxon>
        <taxon>Spermatophyta</taxon>
        <taxon>Magnoliopsida</taxon>
        <taxon>eudicotyledons</taxon>
        <taxon>Gunneridae</taxon>
        <taxon>Pentapetalae</taxon>
        <taxon>rosids</taxon>
        <taxon>malvids</taxon>
        <taxon>Malvales</taxon>
        <taxon>Malvaceae</taxon>
        <taxon>Byttnerioideae</taxon>
        <taxon>Theobroma</taxon>
    </lineage>
</organism>
<feature type="compositionally biased region" description="Polar residues" evidence="1">
    <location>
        <begin position="89"/>
        <end position="104"/>
    </location>
</feature>
<evidence type="ECO:0000313" key="4">
    <source>
        <dbReference type="Proteomes" id="UP000026915"/>
    </source>
</evidence>
<dbReference type="Proteomes" id="UP000026915">
    <property type="component" value="Chromosome 9"/>
</dbReference>
<protein>
    <submittedName>
        <fullName evidence="3">Uncharacterized protein</fullName>
    </submittedName>
</protein>
<keyword evidence="4" id="KW-1185">Reference proteome</keyword>
<keyword evidence="2" id="KW-0812">Transmembrane</keyword>
<dbReference type="HOGENOM" id="CLU_1067176_0_0_1"/>
<dbReference type="EMBL" id="CM001887">
    <property type="protein sequence ID" value="EOY30815.1"/>
    <property type="molecule type" value="Genomic_DNA"/>
</dbReference>
<evidence type="ECO:0000256" key="1">
    <source>
        <dbReference type="SAM" id="MobiDB-lite"/>
    </source>
</evidence>
<dbReference type="OMA" id="FMYISNP"/>
<evidence type="ECO:0000256" key="2">
    <source>
        <dbReference type="SAM" id="Phobius"/>
    </source>
</evidence>
<feature type="region of interest" description="Disordered" evidence="1">
    <location>
        <begin position="222"/>
        <end position="322"/>
    </location>
</feature>
<feature type="compositionally biased region" description="Basic and acidic residues" evidence="1">
    <location>
        <begin position="8"/>
        <end position="20"/>
    </location>
</feature>
<reference evidence="3 4" key="1">
    <citation type="journal article" date="2013" name="Genome Biol.">
        <title>The genome sequence of the most widely cultivated cacao type and its use to identify candidate genes regulating pod color.</title>
        <authorList>
            <person name="Motamayor J.C."/>
            <person name="Mockaitis K."/>
            <person name="Schmutz J."/>
            <person name="Haiminen N."/>
            <person name="Iii D.L."/>
            <person name="Cornejo O."/>
            <person name="Findley S.D."/>
            <person name="Zheng P."/>
            <person name="Utro F."/>
            <person name="Royaert S."/>
            <person name="Saski C."/>
            <person name="Jenkins J."/>
            <person name="Podicheti R."/>
            <person name="Zhao M."/>
            <person name="Scheffler B.E."/>
            <person name="Stack J.C."/>
            <person name="Feltus F.A."/>
            <person name="Mustiga G.M."/>
            <person name="Amores F."/>
            <person name="Phillips W."/>
            <person name="Marelli J.P."/>
            <person name="May G.D."/>
            <person name="Shapiro H."/>
            <person name="Ma J."/>
            <person name="Bustamante C.D."/>
            <person name="Schnell R.J."/>
            <person name="Main D."/>
            <person name="Gilbert D."/>
            <person name="Parida L."/>
            <person name="Kuhn D.N."/>
        </authorList>
    </citation>
    <scope>NUCLEOTIDE SEQUENCE [LARGE SCALE GENOMIC DNA]</scope>
    <source>
        <strain evidence="4">cv. Matina 1-6</strain>
    </source>
</reference>
<feature type="region of interest" description="Disordered" evidence="1">
    <location>
        <begin position="66"/>
        <end position="104"/>
    </location>
</feature>
<keyword evidence="2" id="KW-0472">Membrane</keyword>
<accession>A0A061GLS3</accession>
<proteinExistence type="predicted"/>
<gene>
    <name evidence="3" type="ORF">TCM_037895</name>
</gene>
<dbReference type="Gramene" id="EOY30815">
    <property type="protein sequence ID" value="EOY30815"/>
    <property type="gene ID" value="TCM_037895"/>
</dbReference>
<feature type="compositionally biased region" description="Polar residues" evidence="1">
    <location>
        <begin position="236"/>
        <end position="249"/>
    </location>
</feature>
<evidence type="ECO:0000313" key="3">
    <source>
        <dbReference type="EMBL" id="EOY30815.1"/>
    </source>
</evidence>
<dbReference type="InParanoid" id="A0A061GLS3"/>
<feature type="compositionally biased region" description="Polar residues" evidence="1">
    <location>
        <begin position="285"/>
        <end position="297"/>
    </location>
</feature>
<dbReference type="eggNOG" id="ENOG502QWHQ">
    <property type="taxonomic scope" value="Eukaryota"/>
</dbReference>
<feature type="region of interest" description="Disordered" evidence="1">
    <location>
        <begin position="1"/>
        <end position="25"/>
    </location>
</feature>